<evidence type="ECO:0000313" key="2">
    <source>
        <dbReference type="Proteomes" id="UP000050865"/>
    </source>
</evidence>
<dbReference type="EMBL" id="AYZJ01000085">
    <property type="protein sequence ID" value="KRN18623.1"/>
    <property type="molecule type" value="Genomic_DNA"/>
</dbReference>
<dbReference type="AlphaFoldDB" id="A0A0R2EQP6"/>
<dbReference type="PATRIC" id="fig|1423730.4.peg.587"/>
<gene>
    <name evidence="1" type="ORF">FC75_GL000563</name>
</gene>
<name>A0A0R2EQP6_9LACO</name>
<dbReference type="Gene3D" id="1.10.150.240">
    <property type="entry name" value="Putative phosphatase, domain 2"/>
    <property type="match status" value="1"/>
</dbReference>
<dbReference type="InterPro" id="IPR023198">
    <property type="entry name" value="PGP-like_dom2"/>
</dbReference>
<dbReference type="InterPro" id="IPR041492">
    <property type="entry name" value="HAD_2"/>
</dbReference>
<dbReference type="SFLD" id="SFLDG01129">
    <property type="entry name" value="C1.5:_HAD__Beta-PGM__Phosphata"/>
    <property type="match status" value="1"/>
</dbReference>
<dbReference type="PANTHER" id="PTHR43434">
    <property type="entry name" value="PHOSPHOGLYCOLATE PHOSPHATASE"/>
    <property type="match status" value="1"/>
</dbReference>
<dbReference type="Pfam" id="PF13419">
    <property type="entry name" value="HAD_2"/>
    <property type="match status" value="1"/>
</dbReference>
<organism evidence="1 2">
    <name type="scientific">Lacticaseibacillus camelliae DSM 22697 = JCM 13995</name>
    <dbReference type="NCBI Taxonomy" id="1423730"/>
    <lineage>
        <taxon>Bacteria</taxon>
        <taxon>Bacillati</taxon>
        <taxon>Bacillota</taxon>
        <taxon>Bacilli</taxon>
        <taxon>Lactobacillales</taxon>
        <taxon>Lactobacillaceae</taxon>
        <taxon>Lacticaseibacillus</taxon>
    </lineage>
</organism>
<comment type="caution">
    <text evidence="1">The sequence shown here is derived from an EMBL/GenBank/DDBJ whole genome shotgun (WGS) entry which is preliminary data.</text>
</comment>
<sequence length="217" mass="23944">MKTLFFDLDGTIADSQEGIINSIHYMIQKQHLPLLDDDTYRQFIGPSLGSSLNKYYPALSAAEVDQTIQYYHEFYLAKGIFQQTLYPGILDALDRLLHAGYQLNIASAKPEPMVTQIAERFGLNRYFTGLYGATMDERERSSKTAVLEYALQESGADRQQSLMIGDRDTDMIGGANNHVKTLGVTYGFGDLAELRQAHATAVIAAPAELPSGVAALL</sequence>
<dbReference type="SFLD" id="SFLDS00003">
    <property type="entry name" value="Haloacid_Dehalogenase"/>
    <property type="match status" value="1"/>
</dbReference>
<proteinExistence type="predicted"/>
<dbReference type="Gene3D" id="3.40.50.1000">
    <property type="entry name" value="HAD superfamily/HAD-like"/>
    <property type="match status" value="1"/>
</dbReference>
<dbReference type="InterPro" id="IPR050155">
    <property type="entry name" value="HAD-like_hydrolase_sf"/>
</dbReference>
<dbReference type="InterPro" id="IPR023214">
    <property type="entry name" value="HAD_sf"/>
</dbReference>
<dbReference type="RefSeq" id="WP_056989937.1">
    <property type="nucleotide sequence ID" value="NZ_AYZJ01000085.1"/>
</dbReference>
<dbReference type="Proteomes" id="UP000050865">
    <property type="component" value="Unassembled WGS sequence"/>
</dbReference>
<dbReference type="GO" id="GO:0004713">
    <property type="term" value="F:protein tyrosine kinase activity"/>
    <property type="evidence" value="ECO:0007669"/>
    <property type="project" value="TreeGrafter"/>
</dbReference>
<evidence type="ECO:0000313" key="1">
    <source>
        <dbReference type="EMBL" id="KRN18623.1"/>
    </source>
</evidence>
<dbReference type="SUPFAM" id="SSF56784">
    <property type="entry name" value="HAD-like"/>
    <property type="match status" value="1"/>
</dbReference>
<dbReference type="STRING" id="1423730.FC75_GL000563"/>
<dbReference type="GO" id="GO:0005829">
    <property type="term" value="C:cytosol"/>
    <property type="evidence" value="ECO:0007669"/>
    <property type="project" value="TreeGrafter"/>
</dbReference>
<accession>A0A0R2EQP6</accession>
<dbReference type="InterPro" id="IPR036412">
    <property type="entry name" value="HAD-like_sf"/>
</dbReference>
<dbReference type="PANTHER" id="PTHR43434:SF20">
    <property type="entry name" value="5'-NUCLEOTIDASE"/>
    <property type="match status" value="1"/>
</dbReference>
<keyword evidence="2" id="KW-1185">Reference proteome</keyword>
<protein>
    <submittedName>
        <fullName evidence="1">5-nucleotidase</fullName>
    </submittedName>
</protein>
<reference evidence="1 2" key="1">
    <citation type="journal article" date="2015" name="Genome Announc.">
        <title>Expanding the biotechnology potential of lactobacilli through comparative genomics of 213 strains and associated genera.</title>
        <authorList>
            <person name="Sun Z."/>
            <person name="Harris H.M."/>
            <person name="McCann A."/>
            <person name="Guo C."/>
            <person name="Argimon S."/>
            <person name="Zhang W."/>
            <person name="Yang X."/>
            <person name="Jeffery I.B."/>
            <person name="Cooney J.C."/>
            <person name="Kagawa T.F."/>
            <person name="Liu W."/>
            <person name="Song Y."/>
            <person name="Salvetti E."/>
            <person name="Wrobel A."/>
            <person name="Rasinkangas P."/>
            <person name="Parkhill J."/>
            <person name="Rea M.C."/>
            <person name="O'Sullivan O."/>
            <person name="Ritari J."/>
            <person name="Douillard F.P."/>
            <person name="Paul Ross R."/>
            <person name="Yang R."/>
            <person name="Briner A.E."/>
            <person name="Felis G.E."/>
            <person name="de Vos W.M."/>
            <person name="Barrangou R."/>
            <person name="Klaenhammer T.R."/>
            <person name="Caufield P.W."/>
            <person name="Cui Y."/>
            <person name="Zhang H."/>
            <person name="O'Toole P.W."/>
        </authorList>
    </citation>
    <scope>NUCLEOTIDE SEQUENCE [LARGE SCALE GENOMIC DNA]</scope>
    <source>
        <strain evidence="1 2">DSM 22697</strain>
    </source>
</reference>